<evidence type="ECO:0000256" key="4">
    <source>
        <dbReference type="ARBA" id="ARBA00004659"/>
    </source>
</evidence>
<feature type="region of interest" description="Disordered" evidence="12">
    <location>
        <begin position="1"/>
        <end position="23"/>
    </location>
</feature>
<evidence type="ECO:0000256" key="8">
    <source>
        <dbReference type="ARBA" id="ARBA00022676"/>
    </source>
</evidence>
<sequence>MARSCYSSPVTPSDDRRTGSAQHPLDEARAAIARHTRLVADFPSPGVQFKDLTPVFAEPAGFSSIIGALAHGCPEVDLVGGIDARGFLLGGAVARDLGVGVLAVRKQGKLPPPVRTVSYSLEYGTAALEIPADGLDLAGRRVLLVDDVLATGGTAVAAATLLREAGAHVVRVSVIMELAALGGRATIAEGIGPDIEVHALVAD</sequence>
<proteinExistence type="inferred from homology"/>
<comment type="pathway">
    <text evidence="4 11">Purine metabolism; AMP biosynthesis via salvage pathway; AMP from adenine: step 1/1.</text>
</comment>
<gene>
    <name evidence="11" type="primary">apt</name>
    <name evidence="14" type="ORF">GII31_10285</name>
</gene>
<feature type="compositionally biased region" description="Polar residues" evidence="12">
    <location>
        <begin position="1"/>
        <end position="11"/>
    </location>
</feature>
<dbReference type="HAMAP" id="MF_00004">
    <property type="entry name" value="Aden_phosphoribosyltr"/>
    <property type="match status" value="1"/>
</dbReference>
<dbReference type="Proteomes" id="UP001059836">
    <property type="component" value="Chromosome"/>
</dbReference>
<dbReference type="Pfam" id="PF00156">
    <property type="entry name" value="Pribosyltran"/>
    <property type="match status" value="1"/>
</dbReference>
<dbReference type="EC" id="2.4.2.7" evidence="6 11"/>
<dbReference type="NCBIfam" id="NF002636">
    <property type="entry name" value="PRK02304.1-5"/>
    <property type="match status" value="1"/>
</dbReference>
<dbReference type="InterPro" id="IPR029057">
    <property type="entry name" value="PRTase-like"/>
</dbReference>
<dbReference type="InterPro" id="IPR000836">
    <property type="entry name" value="PRTase_dom"/>
</dbReference>
<dbReference type="SUPFAM" id="SSF53271">
    <property type="entry name" value="PRTase-like"/>
    <property type="match status" value="1"/>
</dbReference>
<evidence type="ECO:0000256" key="9">
    <source>
        <dbReference type="ARBA" id="ARBA00022679"/>
    </source>
</evidence>
<dbReference type="PANTHER" id="PTHR32315">
    <property type="entry name" value="ADENINE PHOSPHORIBOSYLTRANSFERASE"/>
    <property type="match status" value="1"/>
</dbReference>
<keyword evidence="15" id="KW-1185">Reference proteome</keyword>
<evidence type="ECO:0000256" key="6">
    <source>
        <dbReference type="ARBA" id="ARBA00011893"/>
    </source>
</evidence>
<evidence type="ECO:0000256" key="7">
    <source>
        <dbReference type="ARBA" id="ARBA00022490"/>
    </source>
</evidence>
<organism evidence="14 15">
    <name type="scientific">Gordonia pseudamarae</name>
    <dbReference type="NCBI Taxonomy" id="2831662"/>
    <lineage>
        <taxon>Bacteria</taxon>
        <taxon>Bacillati</taxon>
        <taxon>Actinomycetota</taxon>
        <taxon>Actinomycetes</taxon>
        <taxon>Mycobacteriales</taxon>
        <taxon>Gordoniaceae</taxon>
        <taxon>Gordonia</taxon>
    </lineage>
</organism>
<evidence type="ECO:0000256" key="3">
    <source>
        <dbReference type="ARBA" id="ARBA00004496"/>
    </source>
</evidence>
<evidence type="ECO:0000256" key="10">
    <source>
        <dbReference type="ARBA" id="ARBA00022726"/>
    </source>
</evidence>
<keyword evidence="7 11" id="KW-0963">Cytoplasm</keyword>
<name>A0ABX6IHA8_9ACTN</name>
<evidence type="ECO:0000256" key="11">
    <source>
        <dbReference type="HAMAP-Rule" id="MF_00004"/>
    </source>
</evidence>
<dbReference type="InterPro" id="IPR050054">
    <property type="entry name" value="UPRTase/APRTase"/>
</dbReference>
<dbReference type="CDD" id="cd06223">
    <property type="entry name" value="PRTases_typeI"/>
    <property type="match status" value="1"/>
</dbReference>
<comment type="function">
    <text evidence="2 11">Catalyzes a salvage reaction resulting in the formation of AMP, that is energically less costly than de novo synthesis.</text>
</comment>
<keyword evidence="9 11" id="KW-0808">Transferase</keyword>
<evidence type="ECO:0000259" key="13">
    <source>
        <dbReference type="Pfam" id="PF00156"/>
    </source>
</evidence>
<dbReference type="Gene3D" id="3.40.50.2020">
    <property type="match status" value="1"/>
</dbReference>
<keyword evidence="10 11" id="KW-0660">Purine salvage</keyword>
<dbReference type="NCBIfam" id="NF002634">
    <property type="entry name" value="PRK02304.1-3"/>
    <property type="match status" value="1"/>
</dbReference>
<keyword evidence="8 11" id="KW-0328">Glycosyltransferase</keyword>
<comment type="catalytic activity">
    <reaction evidence="1 11">
        <text>AMP + diphosphate = 5-phospho-alpha-D-ribose 1-diphosphate + adenine</text>
        <dbReference type="Rhea" id="RHEA:16609"/>
        <dbReference type="ChEBI" id="CHEBI:16708"/>
        <dbReference type="ChEBI" id="CHEBI:33019"/>
        <dbReference type="ChEBI" id="CHEBI:58017"/>
        <dbReference type="ChEBI" id="CHEBI:456215"/>
        <dbReference type="EC" id="2.4.2.7"/>
    </reaction>
</comment>
<comment type="similarity">
    <text evidence="5 11">Belongs to the purine/pyrimidine phosphoribosyltransferase family.</text>
</comment>
<dbReference type="PANTHER" id="PTHR32315:SF3">
    <property type="entry name" value="ADENINE PHOSPHORIBOSYLTRANSFERASE"/>
    <property type="match status" value="1"/>
</dbReference>
<feature type="domain" description="Phosphoribosyltransferase" evidence="13">
    <location>
        <begin position="77"/>
        <end position="177"/>
    </location>
</feature>
<evidence type="ECO:0000256" key="2">
    <source>
        <dbReference type="ARBA" id="ARBA00003968"/>
    </source>
</evidence>
<evidence type="ECO:0000256" key="12">
    <source>
        <dbReference type="SAM" id="MobiDB-lite"/>
    </source>
</evidence>
<evidence type="ECO:0000256" key="1">
    <source>
        <dbReference type="ARBA" id="ARBA00000868"/>
    </source>
</evidence>
<evidence type="ECO:0000256" key="5">
    <source>
        <dbReference type="ARBA" id="ARBA00008391"/>
    </source>
</evidence>
<protein>
    <recommendedName>
        <fullName evidence="6 11">Adenine phosphoribosyltransferase</fullName>
        <shortName evidence="11">APRT</shortName>
        <ecNumber evidence="6 11">2.4.2.7</ecNumber>
    </recommendedName>
</protein>
<dbReference type="GO" id="GO:0003999">
    <property type="term" value="F:adenine phosphoribosyltransferase activity"/>
    <property type="evidence" value="ECO:0007669"/>
    <property type="project" value="UniProtKB-EC"/>
</dbReference>
<reference evidence="14" key="1">
    <citation type="journal article" date="2021" name="Nat. Microbiol.">
        <title>Cocultivation of an ultrasmall environmental parasitic bacterium with lytic ability against bacteria associated with wastewater foams.</title>
        <authorList>
            <person name="Batinovic S."/>
            <person name="Rose J.J.A."/>
            <person name="Ratcliffe J."/>
            <person name="Seviour R.J."/>
            <person name="Petrovski S."/>
        </authorList>
    </citation>
    <scope>NUCLEOTIDE SEQUENCE</scope>
    <source>
        <strain evidence="14">CON9</strain>
    </source>
</reference>
<comment type="subcellular location">
    <subcellularLocation>
        <location evidence="3 11">Cytoplasm</location>
    </subcellularLocation>
</comment>
<dbReference type="InterPro" id="IPR005764">
    <property type="entry name" value="Ade_phspho_trans"/>
</dbReference>
<comment type="subunit">
    <text evidence="11">Homodimer.</text>
</comment>
<accession>A0ABX6IHA8</accession>
<dbReference type="EMBL" id="CP045809">
    <property type="protein sequence ID" value="QHN35217.1"/>
    <property type="molecule type" value="Genomic_DNA"/>
</dbReference>
<evidence type="ECO:0000313" key="15">
    <source>
        <dbReference type="Proteomes" id="UP001059836"/>
    </source>
</evidence>
<feature type="compositionally biased region" description="Basic and acidic residues" evidence="12">
    <location>
        <begin position="13"/>
        <end position="23"/>
    </location>
</feature>
<evidence type="ECO:0000313" key="14">
    <source>
        <dbReference type="EMBL" id="QHN35217.1"/>
    </source>
</evidence>